<evidence type="ECO:0000313" key="10">
    <source>
        <dbReference type="EMBL" id="VDN20161.1"/>
    </source>
</evidence>
<protein>
    <recommendedName>
        <fullName evidence="9">C2H2-type domain-containing protein</fullName>
    </recommendedName>
</protein>
<comment type="subcellular location">
    <subcellularLocation>
        <location evidence="1">Nucleus</location>
    </subcellularLocation>
</comment>
<keyword evidence="3" id="KW-0677">Repeat</keyword>
<dbReference type="GO" id="GO:0000122">
    <property type="term" value="P:negative regulation of transcription by RNA polymerase II"/>
    <property type="evidence" value="ECO:0007669"/>
    <property type="project" value="UniProtKB-ARBA"/>
</dbReference>
<evidence type="ECO:0000256" key="4">
    <source>
        <dbReference type="ARBA" id="ARBA00022771"/>
    </source>
</evidence>
<evidence type="ECO:0000256" key="7">
    <source>
        <dbReference type="PROSITE-ProRule" id="PRU00042"/>
    </source>
</evidence>
<dbReference type="GO" id="GO:0000978">
    <property type="term" value="F:RNA polymerase II cis-regulatory region sequence-specific DNA binding"/>
    <property type="evidence" value="ECO:0007669"/>
    <property type="project" value="TreeGrafter"/>
</dbReference>
<dbReference type="PANTHER" id="PTHR23235">
    <property type="entry name" value="KRUEPPEL-LIKE TRANSCRIPTION FACTOR"/>
    <property type="match status" value="1"/>
</dbReference>
<feature type="compositionally biased region" description="Low complexity" evidence="8">
    <location>
        <begin position="59"/>
        <end position="74"/>
    </location>
</feature>
<proteinExistence type="predicted"/>
<evidence type="ECO:0000313" key="11">
    <source>
        <dbReference type="Proteomes" id="UP000271889"/>
    </source>
</evidence>
<feature type="domain" description="C2H2-type" evidence="9">
    <location>
        <begin position="139"/>
        <end position="168"/>
    </location>
</feature>
<reference evidence="10 11" key="1">
    <citation type="submission" date="2018-11" db="EMBL/GenBank/DDBJ databases">
        <authorList>
            <consortium name="Pathogen Informatics"/>
        </authorList>
    </citation>
    <scope>NUCLEOTIDE SEQUENCE [LARGE SCALE GENOMIC DNA]</scope>
</reference>
<dbReference type="SMART" id="SM00355">
    <property type="entry name" value="ZnF_C2H2"/>
    <property type="match status" value="2"/>
</dbReference>
<dbReference type="Proteomes" id="UP000271889">
    <property type="component" value="Unassembled WGS sequence"/>
</dbReference>
<keyword evidence="2" id="KW-0479">Metal-binding</keyword>
<evidence type="ECO:0000256" key="6">
    <source>
        <dbReference type="ARBA" id="ARBA00023242"/>
    </source>
</evidence>
<name>A0A3P7MPX0_CYLGO</name>
<evidence type="ECO:0000256" key="5">
    <source>
        <dbReference type="ARBA" id="ARBA00022833"/>
    </source>
</evidence>
<dbReference type="AlphaFoldDB" id="A0A3P7MPX0"/>
<dbReference type="OrthoDB" id="4748970at2759"/>
<keyword evidence="5" id="KW-0862">Zinc</keyword>
<sequence length="231" mass="26683">MYCSGNPCHSPPSSGEFYDYQYCNPTPVPSHAGEQRPTCQYAMPKTESNQNFRISHAPSPSMSTSSGCSKSQSESSEEEIDFVHRLPPHIETKVTTHHAPDDLLHKSVEVYFPPSSLNPLHFFKSTKRDRNALDKRRVHRCEQPGCNKVYTKSSHLKAHQRIHTGEKPYFCQWPNCTWTFARSDELTRHYRKHTGAKPFRCPECSRCFARSDHLQVTRQSSRFYIENSRCT</sequence>
<evidence type="ECO:0000256" key="3">
    <source>
        <dbReference type="ARBA" id="ARBA00022737"/>
    </source>
</evidence>
<keyword evidence="4 7" id="KW-0863">Zinc-finger</keyword>
<keyword evidence="11" id="KW-1185">Reference proteome</keyword>
<dbReference type="PANTHER" id="PTHR23235:SF120">
    <property type="entry name" value="KRUPPEL-LIKE FACTOR 15"/>
    <property type="match status" value="1"/>
</dbReference>
<dbReference type="InterPro" id="IPR036236">
    <property type="entry name" value="Znf_C2H2_sf"/>
</dbReference>
<evidence type="ECO:0000259" key="9">
    <source>
        <dbReference type="PROSITE" id="PS50157"/>
    </source>
</evidence>
<dbReference type="PROSITE" id="PS50157">
    <property type="entry name" value="ZINC_FINGER_C2H2_2"/>
    <property type="match status" value="2"/>
</dbReference>
<evidence type="ECO:0000256" key="8">
    <source>
        <dbReference type="SAM" id="MobiDB-lite"/>
    </source>
</evidence>
<dbReference type="GO" id="GO:0008270">
    <property type="term" value="F:zinc ion binding"/>
    <property type="evidence" value="ECO:0007669"/>
    <property type="project" value="UniProtKB-KW"/>
</dbReference>
<dbReference type="FunFam" id="3.30.160.60:FF:000021">
    <property type="entry name" value="Basic krueppel-like factor 3"/>
    <property type="match status" value="1"/>
</dbReference>
<evidence type="ECO:0000256" key="1">
    <source>
        <dbReference type="ARBA" id="ARBA00004123"/>
    </source>
</evidence>
<dbReference type="GO" id="GO:0000981">
    <property type="term" value="F:DNA-binding transcription factor activity, RNA polymerase II-specific"/>
    <property type="evidence" value="ECO:0007669"/>
    <property type="project" value="TreeGrafter"/>
</dbReference>
<evidence type="ECO:0000256" key="2">
    <source>
        <dbReference type="ARBA" id="ARBA00022723"/>
    </source>
</evidence>
<organism evidence="10 11">
    <name type="scientific">Cylicostephanus goldi</name>
    <name type="common">Nematode worm</name>
    <dbReference type="NCBI Taxonomy" id="71465"/>
    <lineage>
        <taxon>Eukaryota</taxon>
        <taxon>Metazoa</taxon>
        <taxon>Ecdysozoa</taxon>
        <taxon>Nematoda</taxon>
        <taxon>Chromadorea</taxon>
        <taxon>Rhabditida</taxon>
        <taxon>Rhabditina</taxon>
        <taxon>Rhabditomorpha</taxon>
        <taxon>Strongyloidea</taxon>
        <taxon>Strongylidae</taxon>
        <taxon>Cylicostephanus</taxon>
    </lineage>
</organism>
<gene>
    <name evidence="10" type="ORF">CGOC_LOCUS8753</name>
</gene>
<accession>A0A3P7MPX0</accession>
<dbReference type="EMBL" id="UYRV01104859">
    <property type="protein sequence ID" value="VDN20161.1"/>
    <property type="molecule type" value="Genomic_DNA"/>
</dbReference>
<dbReference type="Gene3D" id="3.30.160.60">
    <property type="entry name" value="Classic Zinc Finger"/>
    <property type="match status" value="3"/>
</dbReference>
<dbReference type="GO" id="GO:0005634">
    <property type="term" value="C:nucleus"/>
    <property type="evidence" value="ECO:0007669"/>
    <property type="project" value="UniProtKB-SubCell"/>
</dbReference>
<dbReference type="FunFam" id="3.30.160.60:FF:000018">
    <property type="entry name" value="Krueppel-like factor 15"/>
    <property type="match status" value="1"/>
</dbReference>
<feature type="region of interest" description="Disordered" evidence="8">
    <location>
        <begin position="51"/>
        <end position="80"/>
    </location>
</feature>
<dbReference type="InterPro" id="IPR013087">
    <property type="entry name" value="Znf_C2H2_type"/>
</dbReference>
<dbReference type="SUPFAM" id="SSF57667">
    <property type="entry name" value="beta-beta-alpha zinc fingers"/>
    <property type="match status" value="1"/>
</dbReference>
<dbReference type="PROSITE" id="PS00028">
    <property type="entry name" value="ZINC_FINGER_C2H2_1"/>
    <property type="match status" value="2"/>
</dbReference>
<dbReference type="FunFam" id="3.30.160.60:FF:000446">
    <property type="entry name" value="Zinc finger protein"/>
    <property type="match status" value="1"/>
</dbReference>
<keyword evidence="6" id="KW-0539">Nucleus</keyword>
<feature type="domain" description="C2H2-type" evidence="9">
    <location>
        <begin position="169"/>
        <end position="198"/>
    </location>
</feature>
<dbReference type="Pfam" id="PF00096">
    <property type="entry name" value="zf-C2H2"/>
    <property type="match status" value="3"/>
</dbReference>